<dbReference type="EMBL" id="VSRR010002926">
    <property type="protein sequence ID" value="MPC33857.1"/>
    <property type="molecule type" value="Genomic_DNA"/>
</dbReference>
<protein>
    <submittedName>
        <fullName evidence="2">Uncharacterized protein</fullName>
    </submittedName>
</protein>
<evidence type="ECO:0000313" key="2">
    <source>
        <dbReference type="EMBL" id="MPC33857.1"/>
    </source>
</evidence>
<dbReference type="Proteomes" id="UP000324222">
    <property type="component" value="Unassembled WGS sequence"/>
</dbReference>
<accession>A0A5B7EKS1</accession>
<dbReference type="AlphaFoldDB" id="A0A5B7EKS1"/>
<proteinExistence type="predicted"/>
<reference evidence="2 3" key="1">
    <citation type="submission" date="2019-05" db="EMBL/GenBank/DDBJ databases">
        <title>Another draft genome of Portunus trituberculatus and its Hox gene families provides insights of decapod evolution.</title>
        <authorList>
            <person name="Jeong J.-H."/>
            <person name="Song I."/>
            <person name="Kim S."/>
            <person name="Choi T."/>
            <person name="Kim D."/>
            <person name="Ryu S."/>
            <person name="Kim W."/>
        </authorList>
    </citation>
    <scope>NUCLEOTIDE SEQUENCE [LARGE SCALE GENOMIC DNA]</scope>
    <source>
        <tissue evidence="2">Muscle</tissue>
    </source>
</reference>
<feature type="region of interest" description="Disordered" evidence="1">
    <location>
        <begin position="23"/>
        <end position="42"/>
    </location>
</feature>
<sequence>MSQEKTLYPMRPRFSIEAIIGGNRDSKTKPQTSSHIRGGTTISGRRRDSLWKTMPASWVPVWEYMIIHENINHINIIR</sequence>
<evidence type="ECO:0000313" key="3">
    <source>
        <dbReference type="Proteomes" id="UP000324222"/>
    </source>
</evidence>
<gene>
    <name evidence="2" type="ORF">E2C01_027224</name>
</gene>
<comment type="caution">
    <text evidence="2">The sequence shown here is derived from an EMBL/GenBank/DDBJ whole genome shotgun (WGS) entry which is preliminary data.</text>
</comment>
<organism evidence="2 3">
    <name type="scientific">Portunus trituberculatus</name>
    <name type="common">Swimming crab</name>
    <name type="synonym">Neptunus trituberculatus</name>
    <dbReference type="NCBI Taxonomy" id="210409"/>
    <lineage>
        <taxon>Eukaryota</taxon>
        <taxon>Metazoa</taxon>
        <taxon>Ecdysozoa</taxon>
        <taxon>Arthropoda</taxon>
        <taxon>Crustacea</taxon>
        <taxon>Multicrustacea</taxon>
        <taxon>Malacostraca</taxon>
        <taxon>Eumalacostraca</taxon>
        <taxon>Eucarida</taxon>
        <taxon>Decapoda</taxon>
        <taxon>Pleocyemata</taxon>
        <taxon>Brachyura</taxon>
        <taxon>Eubrachyura</taxon>
        <taxon>Portunoidea</taxon>
        <taxon>Portunidae</taxon>
        <taxon>Portuninae</taxon>
        <taxon>Portunus</taxon>
    </lineage>
</organism>
<evidence type="ECO:0000256" key="1">
    <source>
        <dbReference type="SAM" id="MobiDB-lite"/>
    </source>
</evidence>
<keyword evidence="3" id="KW-1185">Reference proteome</keyword>
<name>A0A5B7EKS1_PORTR</name>